<protein>
    <submittedName>
        <fullName evidence="1">Uncharacterized protein</fullName>
    </submittedName>
</protein>
<reference evidence="1" key="2">
    <citation type="journal article" date="2015" name="Data Brief">
        <title>Shoot transcriptome of the giant reed, Arundo donax.</title>
        <authorList>
            <person name="Barrero R.A."/>
            <person name="Guerrero F.D."/>
            <person name="Moolhuijzen P."/>
            <person name="Goolsby J.A."/>
            <person name="Tidwell J."/>
            <person name="Bellgard S.E."/>
            <person name="Bellgard M.I."/>
        </authorList>
    </citation>
    <scope>NUCLEOTIDE SEQUENCE</scope>
    <source>
        <tissue evidence="1">Shoot tissue taken approximately 20 cm above the soil surface</tissue>
    </source>
</reference>
<name>A0A0A8YBW0_ARUDO</name>
<proteinExistence type="predicted"/>
<accession>A0A0A8YBW0</accession>
<sequence length="47" mass="5178">MTWSSMSGSKWNPTEFGKNTDDFLLSPLALQSSGLISSVSSQFSYRT</sequence>
<dbReference type="EMBL" id="GBRH01275047">
    <property type="protein sequence ID" value="JAD22848.1"/>
    <property type="molecule type" value="Transcribed_RNA"/>
</dbReference>
<organism evidence="1">
    <name type="scientific">Arundo donax</name>
    <name type="common">Giant reed</name>
    <name type="synonym">Donax arundinaceus</name>
    <dbReference type="NCBI Taxonomy" id="35708"/>
    <lineage>
        <taxon>Eukaryota</taxon>
        <taxon>Viridiplantae</taxon>
        <taxon>Streptophyta</taxon>
        <taxon>Embryophyta</taxon>
        <taxon>Tracheophyta</taxon>
        <taxon>Spermatophyta</taxon>
        <taxon>Magnoliopsida</taxon>
        <taxon>Liliopsida</taxon>
        <taxon>Poales</taxon>
        <taxon>Poaceae</taxon>
        <taxon>PACMAD clade</taxon>
        <taxon>Arundinoideae</taxon>
        <taxon>Arundineae</taxon>
        <taxon>Arundo</taxon>
    </lineage>
</organism>
<dbReference type="AlphaFoldDB" id="A0A0A8YBW0"/>
<reference evidence="1" key="1">
    <citation type="submission" date="2014-09" db="EMBL/GenBank/DDBJ databases">
        <authorList>
            <person name="Magalhaes I.L.F."/>
            <person name="Oliveira U."/>
            <person name="Santos F.R."/>
            <person name="Vidigal T.H.D.A."/>
            <person name="Brescovit A.D."/>
            <person name="Santos A.J."/>
        </authorList>
    </citation>
    <scope>NUCLEOTIDE SEQUENCE</scope>
    <source>
        <tissue evidence="1">Shoot tissue taken approximately 20 cm above the soil surface</tissue>
    </source>
</reference>
<evidence type="ECO:0000313" key="1">
    <source>
        <dbReference type="EMBL" id="JAD22848.1"/>
    </source>
</evidence>